<accession>A0A2P5EET5</accession>
<comment type="caution">
    <text evidence="1">The sequence shown here is derived from an EMBL/GenBank/DDBJ whole genome shotgun (WGS) entry which is preliminary data.</text>
</comment>
<dbReference type="EMBL" id="JXTC01000169">
    <property type="protein sequence ID" value="PON84026.1"/>
    <property type="molecule type" value="Genomic_DNA"/>
</dbReference>
<dbReference type="STRING" id="63057.A0A2P5EET5"/>
<protein>
    <submittedName>
        <fullName evidence="1">Uncharacterized protein</fullName>
    </submittedName>
</protein>
<evidence type="ECO:0000313" key="2">
    <source>
        <dbReference type="Proteomes" id="UP000237000"/>
    </source>
</evidence>
<organism evidence="1 2">
    <name type="scientific">Trema orientale</name>
    <name type="common">Charcoal tree</name>
    <name type="synonym">Celtis orientalis</name>
    <dbReference type="NCBI Taxonomy" id="63057"/>
    <lineage>
        <taxon>Eukaryota</taxon>
        <taxon>Viridiplantae</taxon>
        <taxon>Streptophyta</taxon>
        <taxon>Embryophyta</taxon>
        <taxon>Tracheophyta</taxon>
        <taxon>Spermatophyta</taxon>
        <taxon>Magnoliopsida</taxon>
        <taxon>eudicotyledons</taxon>
        <taxon>Gunneridae</taxon>
        <taxon>Pentapetalae</taxon>
        <taxon>rosids</taxon>
        <taxon>fabids</taxon>
        <taxon>Rosales</taxon>
        <taxon>Cannabaceae</taxon>
        <taxon>Trema</taxon>
    </lineage>
</organism>
<keyword evidence="2" id="KW-1185">Reference proteome</keyword>
<reference evidence="2" key="1">
    <citation type="submission" date="2016-06" db="EMBL/GenBank/DDBJ databases">
        <title>Parallel loss of symbiosis genes in relatives of nitrogen-fixing non-legume Parasponia.</title>
        <authorList>
            <person name="Van Velzen R."/>
            <person name="Holmer R."/>
            <person name="Bu F."/>
            <person name="Rutten L."/>
            <person name="Van Zeijl A."/>
            <person name="Liu W."/>
            <person name="Santuari L."/>
            <person name="Cao Q."/>
            <person name="Sharma T."/>
            <person name="Shen D."/>
            <person name="Roswanjaya Y."/>
            <person name="Wardhani T."/>
            <person name="Kalhor M.S."/>
            <person name="Jansen J."/>
            <person name="Van den Hoogen J."/>
            <person name="Gungor B."/>
            <person name="Hartog M."/>
            <person name="Hontelez J."/>
            <person name="Verver J."/>
            <person name="Yang W.-C."/>
            <person name="Schijlen E."/>
            <person name="Repin R."/>
            <person name="Schilthuizen M."/>
            <person name="Schranz E."/>
            <person name="Heidstra R."/>
            <person name="Miyata K."/>
            <person name="Fedorova E."/>
            <person name="Kohlen W."/>
            <person name="Bisseling T."/>
            <person name="Smit S."/>
            <person name="Geurts R."/>
        </authorList>
    </citation>
    <scope>NUCLEOTIDE SEQUENCE [LARGE SCALE GENOMIC DNA]</scope>
    <source>
        <strain evidence="2">cv. RG33-2</strain>
    </source>
</reference>
<name>A0A2P5EET5_TREOI</name>
<sequence length="137" mass="16179">MEEIETGMNNSLQIIDKEEEEEKVYLDDTLVAEADQAFVLEREPWVLDKSPLVLMKIEDYGIDDHQNFKFFSVWIQLFNISLCNMTALIVRFVSKKIGTCLEVESDNEGRCWGHFARSRIRYNLHKPLKRRIKVRPD</sequence>
<gene>
    <name evidence="1" type="ORF">TorRG33x02_201460</name>
</gene>
<dbReference type="PANTHER" id="PTHR31286:SF167">
    <property type="entry name" value="OS09G0268800 PROTEIN"/>
    <property type="match status" value="1"/>
</dbReference>
<dbReference type="PANTHER" id="PTHR31286">
    <property type="entry name" value="GLYCINE-RICH CELL WALL STRUCTURAL PROTEIN 1.8-LIKE"/>
    <property type="match status" value="1"/>
</dbReference>
<dbReference type="InParanoid" id="A0A2P5EET5"/>
<proteinExistence type="predicted"/>
<dbReference type="OrthoDB" id="1750606at2759"/>
<dbReference type="Proteomes" id="UP000237000">
    <property type="component" value="Unassembled WGS sequence"/>
</dbReference>
<evidence type="ECO:0000313" key="1">
    <source>
        <dbReference type="EMBL" id="PON84026.1"/>
    </source>
</evidence>
<dbReference type="InterPro" id="IPR040256">
    <property type="entry name" value="At4g02000-like"/>
</dbReference>
<dbReference type="AlphaFoldDB" id="A0A2P5EET5"/>